<evidence type="ECO:0000313" key="2">
    <source>
        <dbReference type="Proteomes" id="UP000537126"/>
    </source>
</evidence>
<evidence type="ECO:0008006" key="3">
    <source>
        <dbReference type="Google" id="ProtNLM"/>
    </source>
</evidence>
<accession>A0A846MRW0</accession>
<organism evidence="1 2">
    <name type="scientific">Thermonema lapsum</name>
    <dbReference type="NCBI Taxonomy" id="28195"/>
    <lineage>
        <taxon>Bacteria</taxon>
        <taxon>Pseudomonadati</taxon>
        <taxon>Bacteroidota</taxon>
        <taxon>Cytophagia</taxon>
        <taxon>Cytophagales</taxon>
        <taxon>Thermonemataceae</taxon>
        <taxon>Thermonema</taxon>
    </lineage>
</organism>
<name>A0A846MRW0_9BACT</name>
<sequence length="169" mass="20117">MPNFLFIVLPFELHWYDFSPSIEEVIITKKVIPMAMPKIIILLFGFFLFRGEAVDYSQQNTVLEEIERTFRIGSARELARYFNEVVELSINDSRASYSKSQAEFIMRDFFKNYPPKSDGVEVFHQGSYNQSLVYSILRYRSSQRTFRVFIKLKEYRQRYLIDSITISEE</sequence>
<dbReference type="Gene3D" id="3.10.450.50">
    <property type="match status" value="1"/>
</dbReference>
<dbReference type="RefSeq" id="WP_166919890.1">
    <property type="nucleotide sequence ID" value="NZ_JAASRN010000002.1"/>
</dbReference>
<evidence type="ECO:0000313" key="1">
    <source>
        <dbReference type="EMBL" id="NIK74326.1"/>
    </source>
</evidence>
<keyword evidence="2" id="KW-1185">Reference proteome</keyword>
<protein>
    <recommendedName>
        <fullName evidence="3">DUF4783 domain-containing protein</fullName>
    </recommendedName>
</protein>
<gene>
    <name evidence="1" type="ORF">FHS56_001839</name>
</gene>
<dbReference type="AlphaFoldDB" id="A0A846MRW0"/>
<comment type="caution">
    <text evidence="1">The sequence shown here is derived from an EMBL/GenBank/DDBJ whole genome shotgun (WGS) entry which is preliminary data.</text>
</comment>
<dbReference type="InterPro" id="IPR031977">
    <property type="entry name" value="DUF4783"/>
</dbReference>
<dbReference type="EMBL" id="JAASRN010000002">
    <property type="protein sequence ID" value="NIK74326.1"/>
    <property type="molecule type" value="Genomic_DNA"/>
</dbReference>
<reference evidence="1 2" key="1">
    <citation type="submission" date="2020-03" db="EMBL/GenBank/DDBJ databases">
        <title>Genomic Encyclopedia of Type Strains, Phase IV (KMG-IV): sequencing the most valuable type-strain genomes for metagenomic binning, comparative biology and taxonomic classification.</title>
        <authorList>
            <person name="Goeker M."/>
        </authorList>
    </citation>
    <scope>NUCLEOTIDE SEQUENCE [LARGE SCALE GENOMIC DNA]</scope>
    <source>
        <strain evidence="1 2">DSM 5718</strain>
    </source>
</reference>
<dbReference type="Pfam" id="PF16022">
    <property type="entry name" value="DUF4783"/>
    <property type="match status" value="1"/>
</dbReference>
<dbReference type="Proteomes" id="UP000537126">
    <property type="component" value="Unassembled WGS sequence"/>
</dbReference>
<proteinExistence type="predicted"/>